<evidence type="ECO:0000313" key="2">
    <source>
        <dbReference type="Proteomes" id="UP000824201"/>
    </source>
</evidence>
<dbReference type="NCBIfam" id="TIGR01484">
    <property type="entry name" value="HAD-SF-IIB"/>
    <property type="match status" value="1"/>
</dbReference>
<dbReference type="GO" id="GO:0000287">
    <property type="term" value="F:magnesium ion binding"/>
    <property type="evidence" value="ECO:0007669"/>
    <property type="project" value="TreeGrafter"/>
</dbReference>
<dbReference type="InterPro" id="IPR036412">
    <property type="entry name" value="HAD-like_sf"/>
</dbReference>
<dbReference type="GO" id="GO:0005829">
    <property type="term" value="C:cytosol"/>
    <property type="evidence" value="ECO:0007669"/>
    <property type="project" value="TreeGrafter"/>
</dbReference>
<sequence length="278" mass="30994">MDKKLIFLDIDGTLTEAGSNTPPESALTAIHTAQTLGHKVFLCTGRNLAMLSPLLKYGFDGVIGSAGGYITYREQVIYSCPMTDEQFQHAMTVFKENGVFRTVECADGSYTDTEFRDFLEKQDTTGSNSELIRWRKQLEESLNILPMQEYHGQPVYKIVFMSPTMEAMEVPIRELSDEFNVCIQDPDQYGIVNGELINRQFDKGQGVLRVCEVLGVDIKDTIGFGDSMNDLEMIETVGYGVVMENGSPSLKKKADYICPAVTENGIYQAFEKLGLLNA</sequence>
<dbReference type="Pfam" id="PF08282">
    <property type="entry name" value="Hydrolase_3"/>
    <property type="match status" value="1"/>
</dbReference>
<dbReference type="InterPro" id="IPR000150">
    <property type="entry name" value="Cof"/>
</dbReference>
<dbReference type="GO" id="GO:0016791">
    <property type="term" value="F:phosphatase activity"/>
    <property type="evidence" value="ECO:0007669"/>
    <property type="project" value="TreeGrafter"/>
</dbReference>
<dbReference type="SFLD" id="SFLDG01140">
    <property type="entry name" value="C2.B:_Phosphomannomutase_and_P"/>
    <property type="match status" value="1"/>
</dbReference>
<dbReference type="AlphaFoldDB" id="A0A9D1EEX3"/>
<dbReference type="EMBL" id="DVHN01000086">
    <property type="protein sequence ID" value="HIR88733.1"/>
    <property type="molecule type" value="Genomic_DNA"/>
</dbReference>
<dbReference type="NCBIfam" id="TIGR00099">
    <property type="entry name" value="Cof-subfamily"/>
    <property type="match status" value="1"/>
</dbReference>
<dbReference type="Gene3D" id="3.40.50.1000">
    <property type="entry name" value="HAD superfamily/HAD-like"/>
    <property type="match status" value="1"/>
</dbReference>
<dbReference type="PANTHER" id="PTHR10000">
    <property type="entry name" value="PHOSPHOSERINE PHOSPHATASE"/>
    <property type="match status" value="1"/>
</dbReference>
<reference evidence="1" key="2">
    <citation type="journal article" date="2021" name="PeerJ">
        <title>Extensive microbial diversity within the chicken gut microbiome revealed by metagenomics and culture.</title>
        <authorList>
            <person name="Gilroy R."/>
            <person name="Ravi A."/>
            <person name="Getino M."/>
            <person name="Pursley I."/>
            <person name="Horton D.L."/>
            <person name="Alikhan N.F."/>
            <person name="Baker D."/>
            <person name="Gharbi K."/>
            <person name="Hall N."/>
            <person name="Watson M."/>
            <person name="Adriaenssens E.M."/>
            <person name="Foster-Nyarko E."/>
            <person name="Jarju S."/>
            <person name="Secka A."/>
            <person name="Antonio M."/>
            <person name="Oren A."/>
            <person name="Chaudhuri R.R."/>
            <person name="La Ragione R."/>
            <person name="Hildebrand F."/>
            <person name="Pallen M.J."/>
        </authorList>
    </citation>
    <scope>NUCLEOTIDE SEQUENCE</scope>
    <source>
        <strain evidence="1">ChiW13-3771</strain>
    </source>
</reference>
<dbReference type="InterPro" id="IPR023214">
    <property type="entry name" value="HAD_sf"/>
</dbReference>
<dbReference type="PANTHER" id="PTHR10000:SF25">
    <property type="entry name" value="PHOSPHATASE YKRA-RELATED"/>
    <property type="match status" value="1"/>
</dbReference>
<dbReference type="InterPro" id="IPR006379">
    <property type="entry name" value="HAD-SF_hydro_IIB"/>
</dbReference>
<comment type="caution">
    <text evidence="1">The sequence shown here is derived from an EMBL/GenBank/DDBJ whole genome shotgun (WGS) entry which is preliminary data.</text>
</comment>
<name>A0A9D1EEX3_9FIRM</name>
<dbReference type="Gene3D" id="3.30.1240.10">
    <property type="match status" value="1"/>
</dbReference>
<organism evidence="1 2">
    <name type="scientific">Candidatus Fimimorpha faecalis</name>
    <dbReference type="NCBI Taxonomy" id="2840824"/>
    <lineage>
        <taxon>Bacteria</taxon>
        <taxon>Bacillati</taxon>
        <taxon>Bacillota</taxon>
        <taxon>Clostridia</taxon>
        <taxon>Eubacteriales</taxon>
        <taxon>Candidatus Fimimorpha</taxon>
    </lineage>
</organism>
<dbReference type="Proteomes" id="UP000824201">
    <property type="component" value="Unassembled WGS sequence"/>
</dbReference>
<gene>
    <name evidence="1" type="ORF">IAC96_07265</name>
</gene>
<dbReference type="SFLD" id="SFLDS00003">
    <property type="entry name" value="Haloacid_Dehalogenase"/>
    <property type="match status" value="1"/>
</dbReference>
<evidence type="ECO:0000313" key="1">
    <source>
        <dbReference type="EMBL" id="HIR88733.1"/>
    </source>
</evidence>
<accession>A0A9D1EEX3</accession>
<dbReference type="SUPFAM" id="SSF56784">
    <property type="entry name" value="HAD-like"/>
    <property type="match status" value="1"/>
</dbReference>
<proteinExistence type="predicted"/>
<dbReference type="PROSITE" id="PS01229">
    <property type="entry name" value="COF_2"/>
    <property type="match status" value="1"/>
</dbReference>
<reference evidence="1" key="1">
    <citation type="submission" date="2020-10" db="EMBL/GenBank/DDBJ databases">
        <authorList>
            <person name="Gilroy R."/>
        </authorList>
    </citation>
    <scope>NUCLEOTIDE SEQUENCE</scope>
    <source>
        <strain evidence="1">ChiW13-3771</strain>
    </source>
</reference>
<protein>
    <submittedName>
        <fullName evidence="1">HAD family phosphatase</fullName>
    </submittedName>
</protein>